<dbReference type="InterPro" id="IPR019705">
    <property type="entry name" value="DUF2594"/>
</dbReference>
<dbReference type="Proteomes" id="UP000040578">
    <property type="component" value="Unassembled WGS sequence"/>
</dbReference>
<dbReference type="EMBL" id="JAUEHU010000012">
    <property type="protein sequence ID" value="MDN0088313.1"/>
    <property type="molecule type" value="Genomic_DNA"/>
</dbReference>
<dbReference type="AlphaFoldDB" id="A0AAW7JZ39"/>
<sequence length="74" mass="8206">MSNTDFTTAADLETLAHEVTCLKTTLTLMLKAIGQADAGKVILKMERSLPLIEDKTQAEVFENTIAQIKHAFRQ</sequence>
<keyword evidence="3" id="KW-1185">Reference proteome</keyword>
<protein>
    <submittedName>
        <fullName evidence="2">DUF2594 family protein</fullName>
    </submittedName>
    <submittedName>
        <fullName evidence="1">Protein of uncharacterized function (DUF2594)</fullName>
    </submittedName>
</protein>
<evidence type="ECO:0000313" key="4">
    <source>
        <dbReference type="Proteomes" id="UP001167864"/>
    </source>
</evidence>
<organism evidence="2 4">
    <name type="scientific">Yersinia nurmii</name>
    <dbReference type="NCBI Taxonomy" id="685706"/>
    <lineage>
        <taxon>Bacteria</taxon>
        <taxon>Pseudomonadati</taxon>
        <taxon>Pseudomonadota</taxon>
        <taxon>Gammaproteobacteria</taxon>
        <taxon>Enterobacterales</taxon>
        <taxon>Yersiniaceae</taxon>
        <taxon>Yersinia</taxon>
    </lineage>
</organism>
<evidence type="ECO:0000313" key="2">
    <source>
        <dbReference type="EMBL" id="MDN0088313.1"/>
    </source>
</evidence>
<dbReference type="Proteomes" id="UP001167864">
    <property type="component" value="Unassembled WGS sequence"/>
</dbReference>
<dbReference type="EMBL" id="CPYD01000004">
    <property type="protein sequence ID" value="CNE37100.1"/>
    <property type="molecule type" value="Genomic_DNA"/>
</dbReference>
<dbReference type="Pfam" id="PF10769">
    <property type="entry name" value="DUF2594"/>
    <property type="match status" value="1"/>
</dbReference>
<evidence type="ECO:0000313" key="3">
    <source>
        <dbReference type="Proteomes" id="UP000040578"/>
    </source>
</evidence>
<comment type="caution">
    <text evidence="2">The sequence shown here is derived from an EMBL/GenBank/DDBJ whole genome shotgun (WGS) entry which is preliminary data.</text>
</comment>
<evidence type="ECO:0000313" key="1">
    <source>
        <dbReference type="EMBL" id="CNE37100.1"/>
    </source>
</evidence>
<dbReference type="NCBIfam" id="NF007904">
    <property type="entry name" value="PRK10613.1"/>
    <property type="match status" value="1"/>
</dbReference>
<accession>A0AAW7JZ39</accession>
<dbReference type="RefSeq" id="WP_049597559.1">
    <property type="nucleotide sequence ID" value="NZ_CPYD01000004.1"/>
</dbReference>
<proteinExistence type="predicted"/>
<reference evidence="2" key="2">
    <citation type="submission" date="2023-06" db="EMBL/GenBank/DDBJ databases">
        <authorList>
            <person name="Polev D.E."/>
            <person name="Saitova A.T."/>
            <person name="Bogumilchik E.A."/>
            <person name="Kokorina G.I."/>
            <person name="Voskresenskaia E.A."/>
        </authorList>
    </citation>
    <scope>NUCLEOTIDE SEQUENCE</scope>
    <source>
        <strain evidence="2">2145 StPb PI</strain>
    </source>
</reference>
<name>A0AAW7JZ39_9GAMM</name>
<gene>
    <name evidence="1" type="ORF">ERS137967_01387</name>
    <name evidence="2" type="ORF">QVN42_13160</name>
</gene>
<reference evidence="1 3" key="1">
    <citation type="submission" date="2015-03" db="EMBL/GenBank/DDBJ databases">
        <authorList>
            <consortium name="Pathogen Informatics"/>
            <person name="Murphy D."/>
        </authorList>
    </citation>
    <scope>NUCLEOTIDE SEQUENCE [LARGE SCALE GENOMIC DNA]</scope>
    <source>
        <strain evidence="3">type strain: CIP110231</strain>
        <strain evidence="1">Type strain: CIP110231</strain>
    </source>
</reference>